<evidence type="ECO:0000313" key="1">
    <source>
        <dbReference type="EMBL" id="SNT34718.1"/>
    </source>
</evidence>
<dbReference type="Proteomes" id="UP000198440">
    <property type="component" value="Unassembled WGS sequence"/>
</dbReference>
<sequence length="126" mass="14137">MLHRCNLVNVEVTRALSLNLLMQMGRRPSAIGDMSTKSRDKAVRDAKVLAARGPLDKLIEHPADIELLIPVKQAMLDGFLFERAPKHVVANQSAAKAPKRDRRLRFRCPVKAPVVMVKRIRPLSPL</sequence>
<accession>A0A239LXW7</accession>
<gene>
    <name evidence="1" type="ORF">SAMN04488078_11069</name>
</gene>
<dbReference type="EMBL" id="FZON01000106">
    <property type="protein sequence ID" value="SNT34718.1"/>
    <property type="molecule type" value="Genomic_DNA"/>
</dbReference>
<reference evidence="1 2" key="1">
    <citation type="submission" date="2017-06" db="EMBL/GenBank/DDBJ databases">
        <authorList>
            <person name="Kim H.J."/>
            <person name="Triplett B.A."/>
        </authorList>
    </citation>
    <scope>NUCLEOTIDE SEQUENCE [LARGE SCALE GENOMIC DNA]</scope>
    <source>
        <strain evidence="1 2">DSM 11445</strain>
    </source>
</reference>
<evidence type="ECO:0000313" key="2">
    <source>
        <dbReference type="Proteomes" id="UP000198440"/>
    </source>
</evidence>
<name>A0A239LXW7_9RHOB</name>
<organism evidence="1 2">
    <name type="scientific">Antarctobacter heliothermus</name>
    <dbReference type="NCBI Taxonomy" id="74033"/>
    <lineage>
        <taxon>Bacteria</taxon>
        <taxon>Pseudomonadati</taxon>
        <taxon>Pseudomonadota</taxon>
        <taxon>Alphaproteobacteria</taxon>
        <taxon>Rhodobacterales</taxon>
        <taxon>Roseobacteraceae</taxon>
        <taxon>Antarctobacter</taxon>
    </lineage>
</organism>
<proteinExistence type="predicted"/>
<dbReference type="AlphaFoldDB" id="A0A239LXW7"/>
<protein>
    <submittedName>
        <fullName evidence="1">Uncharacterized protein</fullName>
    </submittedName>
</protein>